<keyword evidence="3 6" id="KW-0812">Transmembrane</keyword>
<keyword evidence="8" id="KW-1185">Reference proteome</keyword>
<dbReference type="InterPro" id="IPR001123">
    <property type="entry name" value="LeuE-type"/>
</dbReference>
<feature type="transmembrane region" description="Helical" evidence="6">
    <location>
        <begin position="65"/>
        <end position="83"/>
    </location>
</feature>
<reference evidence="7 8" key="1">
    <citation type="submission" date="2015-07" db="EMBL/GenBank/DDBJ databases">
        <authorList>
            <person name="Noorani M."/>
        </authorList>
    </citation>
    <scope>NUCLEOTIDE SEQUENCE [LARGE SCALE GENOMIC DNA]</scope>
    <source>
        <strain evidence="7 8">CECT 7802</strain>
    </source>
</reference>
<dbReference type="RefSeq" id="WP_055085263.1">
    <property type="nucleotide sequence ID" value="NZ_CXSU01000012.1"/>
</dbReference>
<evidence type="ECO:0000313" key="8">
    <source>
        <dbReference type="Proteomes" id="UP000049222"/>
    </source>
</evidence>
<organism evidence="7 8">
    <name type="scientific">Jannaschia donghaensis</name>
    <dbReference type="NCBI Taxonomy" id="420998"/>
    <lineage>
        <taxon>Bacteria</taxon>
        <taxon>Pseudomonadati</taxon>
        <taxon>Pseudomonadota</taxon>
        <taxon>Alphaproteobacteria</taxon>
        <taxon>Rhodobacterales</taxon>
        <taxon>Roseobacteraceae</taxon>
        <taxon>Jannaschia</taxon>
    </lineage>
</organism>
<dbReference type="PANTHER" id="PTHR30086:SF20">
    <property type="entry name" value="ARGININE EXPORTER PROTEIN ARGO-RELATED"/>
    <property type="match status" value="1"/>
</dbReference>
<dbReference type="OrthoDB" id="7659099at2"/>
<gene>
    <name evidence="7" type="primary">rhtC_3</name>
    <name evidence="7" type="ORF">JDO7802_02072</name>
</gene>
<dbReference type="STRING" id="420998.JDO7802_02072"/>
<dbReference type="PANTHER" id="PTHR30086">
    <property type="entry name" value="ARGININE EXPORTER PROTEIN ARGO"/>
    <property type="match status" value="1"/>
</dbReference>
<feature type="transmembrane region" description="Helical" evidence="6">
    <location>
        <begin position="39"/>
        <end position="60"/>
    </location>
</feature>
<evidence type="ECO:0000313" key="7">
    <source>
        <dbReference type="EMBL" id="CTQ50054.1"/>
    </source>
</evidence>
<keyword evidence="5 6" id="KW-0472">Membrane</keyword>
<sequence>MIEILAAFALVTFAPGPANLAVGLVAMAHGPRPSLRMAVGLASGLAIWGGIAALGLGTLLAGSEAALTVLRVFGGAYLLWLGWKAARTAWSPAVGAARVSALAKPFRTGLLLNLSNPKAVLAWMAALAMGLGPETGGGFVALATGLCALIGLANYLCWSLLLSRGPVRRGYARSARWIDGIAAGMFAVAGVGLIRQGLAR</sequence>
<evidence type="ECO:0000256" key="1">
    <source>
        <dbReference type="ARBA" id="ARBA00004651"/>
    </source>
</evidence>
<evidence type="ECO:0000256" key="2">
    <source>
        <dbReference type="ARBA" id="ARBA00022475"/>
    </source>
</evidence>
<feature type="transmembrane region" description="Helical" evidence="6">
    <location>
        <begin position="174"/>
        <end position="194"/>
    </location>
</feature>
<accession>A0A0M6YJF8</accession>
<protein>
    <submittedName>
        <fullName evidence="7">Threonine efflux protein</fullName>
    </submittedName>
</protein>
<keyword evidence="4 6" id="KW-1133">Transmembrane helix</keyword>
<proteinExistence type="predicted"/>
<feature type="transmembrane region" description="Helical" evidence="6">
    <location>
        <begin position="139"/>
        <end position="162"/>
    </location>
</feature>
<dbReference type="GO" id="GO:0005886">
    <property type="term" value="C:plasma membrane"/>
    <property type="evidence" value="ECO:0007669"/>
    <property type="project" value="UniProtKB-SubCell"/>
</dbReference>
<dbReference type="Proteomes" id="UP000049222">
    <property type="component" value="Unassembled WGS sequence"/>
</dbReference>
<dbReference type="EMBL" id="CXSU01000012">
    <property type="protein sequence ID" value="CTQ50054.1"/>
    <property type="molecule type" value="Genomic_DNA"/>
</dbReference>
<evidence type="ECO:0000256" key="3">
    <source>
        <dbReference type="ARBA" id="ARBA00022692"/>
    </source>
</evidence>
<comment type="subcellular location">
    <subcellularLocation>
        <location evidence="1">Cell membrane</location>
        <topology evidence="1">Multi-pass membrane protein</topology>
    </subcellularLocation>
</comment>
<dbReference type="AlphaFoldDB" id="A0A0M6YJF8"/>
<name>A0A0M6YJF8_9RHOB</name>
<keyword evidence="2" id="KW-1003">Cell membrane</keyword>
<dbReference type="Pfam" id="PF01810">
    <property type="entry name" value="LysE"/>
    <property type="match status" value="1"/>
</dbReference>
<evidence type="ECO:0000256" key="5">
    <source>
        <dbReference type="ARBA" id="ARBA00023136"/>
    </source>
</evidence>
<evidence type="ECO:0000256" key="4">
    <source>
        <dbReference type="ARBA" id="ARBA00022989"/>
    </source>
</evidence>
<dbReference type="GO" id="GO:0015171">
    <property type="term" value="F:amino acid transmembrane transporter activity"/>
    <property type="evidence" value="ECO:0007669"/>
    <property type="project" value="TreeGrafter"/>
</dbReference>
<evidence type="ECO:0000256" key="6">
    <source>
        <dbReference type="SAM" id="Phobius"/>
    </source>
</evidence>